<gene>
    <name evidence="2" type="ORF">ACFPFM_03835</name>
</gene>
<protein>
    <submittedName>
        <fullName evidence="2">Uncharacterized protein</fullName>
    </submittedName>
</protein>
<evidence type="ECO:0000313" key="3">
    <source>
        <dbReference type="Proteomes" id="UP001595833"/>
    </source>
</evidence>
<organism evidence="2 3">
    <name type="scientific">Saccharothrix xinjiangensis</name>
    <dbReference type="NCBI Taxonomy" id="204798"/>
    <lineage>
        <taxon>Bacteria</taxon>
        <taxon>Bacillati</taxon>
        <taxon>Actinomycetota</taxon>
        <taxon>Actinomycetes</taxon>
        <taxon>Pseudonocardiales</taxon>
        <taxon>Pseudonocardiaceae</taxon>
        <taxon>Saccharothrix</taxon>
    </lineage>
</organism>
<dbReference type="Proteomes" id="UP001595833">
    <property type="component" value="Unassembled WGS sequence"/>
</dbReference>
<proteinExistence type="predicted"/>
<evidence type="ECO:0000256" key="1">
    <source>
        <dbReference type="SAM" id="MobiDB-lite"/>
    </source>
</evidence>
<reference evidence="3" key="1">
    <citation type="journal article" date="2019" name="Int. J. Syst. Evol. Microbiol.">
        <title>The Global Catalogue of Microorganisms (GCM) 10K type strain sequencing project: providing services to taxonomists for standard genome sequencing and annotation.</title>
        <authorList>
            <consortium name="The Broad Institute Genomics Platform"/>
            <consortium name="The Broad Institute Genome Sequencing Center for Infectious Disease"/>
            <person name="Wu L."/>
            <person name="Ma J."/>
        </authorList>
    </citation>
    <scope>NUCLEOTIDE SEQUENCE [LARGE SCALE GENOMIC DNA]</scope>
    <source>
        <strain evidence="3">KCTC 12848</strain>
    </source>
</reference>
<evidence type="ECO:0000313" key="2">
    <source>
        <dbReference type="EMBL" id="MFC5052883.1"/>
    </source>
</evidence>
<sequence>MATSAVRLAKSGTSPGSWAGGVNGSPEPWKWTPPCTSPACTTSAAGPVSRSARSHSPRSKARQLSLRGSRKVRRRSSFQKPGVLIRPKRSAKSSR</sequence>
<comment type="caution">
    <text evidence="2">The sequence shown here is derived from an EMBL/GenBank/DDBJ whole genome shotgun (WGS) entry which is preliminary data.</text>
</comment>
<feature type="compositionally biased region" description="Low complexity" evidence="1">
    <location>
        <begin position="32"/>
        <end position="45"/>
    </location>
</feature>
<accession>A0ABV9XR78</accession>
<dbReference type="EMBL" id="JBHSJB010000004">
    <property type="protein sequence ID" value="MFC5052883.1"/>
    <property type="molecule type" value="Genomic_DNA"/>
</dbReference>
<name>A0ABV9XR78_9PSEU</name>
<feature type="region of interest" description="Disordered" evidence="1">
    <location>
        <begin position="1"/>
        <end position="95"/>
    </location>
</feature>
<feature type="compositionally biased region" description="Basic residues" evidence="1">
    <location>
        <begin position="68"/>
        <end position="77"/>
    </location>
</feature>
<keyword evidence="3" id="KW-1185">Reference proteome</keyword>
<feature type="compositionally biased region" description="Basic residues" evidence="1">
    <location>
        <begin position="52"/>
        <end position="61"/>
    </location>
</feature>
<feature type="compositionally biased region" description="Basic residues" evidence="1">
    <location>
        <begin position="86"/>
        <end position="95"/>
    </location>
</feature>
<dbReference type="RefSeq" id="WP_344037907.1">
    <property type="nucleotide sequence ID" value="NZ_BAAAKE010000009.1"/>
</dbReference>